<keyword evidence="5" id="KW-1185">Reference proteome</keyword>
<dbReference type="GO" id="GO:0016747">
    <property type="term" value="F:acyltransferase activity, transferring groups other than amino-acyl groups"/>
    <property type="evidence" value="ECO:0007669"/>
    <property type="project" value="InterPro"/>
</dbReference>
<dbReference type="Gene3D" id="3.40.630.30">
    <property type="match status" value="1"/>
</dbReference>
<dbReference type="Proteomes" id="UP000299290">
    <property type="component" value="Unassembled WGS sequence"/>
</dbReference>
<evidence type="ECO:0000313" key="5">
    <source>
        <dbReference type="Proteomes" id="UP000299290"/>
    </source>
</evidence>
<reference evidence="4 5" key="1">
    <citation type="journal article" date="2020" name="Int. J. Syst. Evol. Microbiol.">
        <title>Reclassification of Streptomyces castelarensis and Streptomyces sporoclivatus as later heterotypic synonyms of Streptomyces antimycoticus.</title>
        <authorList>
            <person name="Komaki H."/>
            <person name="Tamura T."/>
        </authorList>
    </citation>
    <scope>NUCLEOTIDE SEQUENCE [LARGE SCALE GENOMIC DNA]</scope>
    <source>
        <strain evidence="4 5">NBRC 12839</strain>
    </source>
</reference>
<gene>
    <name evidence="4" type="ORF">SANT12839_101770</name>
</gene>
<evidence type="ECO:0000313" key="4">
    <source>
        <dbReference type="EMBL" id="GDY49295.1"/>
    </source>
</evidence>
<organism evidence="4 5">
    <name type="scientific">Streptomyces antimycoticus</name>
    <dbReference type="NCBI Taxonomy" id="68175"/>
    <lineage>
        <taxon>Bacteria</taxon>
        <taxon>Bacillati</taxon>
        <taxon>Actinomycetota</taxon>
        <taxon>Actinomycetes</taxon>
        <taxon>Kitasatosporales</taxon>
        <taxon>Streptomycetaceae</taxon>
        <taxon>Streptomyces</taxon>
        <taxon>Streptomyces violaceusniger group</taxon>
    </lineage>
</organism>
<accession>A0A4D4KK14</accession>
<protein>
    <recommendedName>
        <fullName evidence="3">N-acetyltransferase domain-containing protein</fullName>
    </recommendedName>
</protein>
<evidence type="ECO:0000259" key="3">
    <source>
        <dbReference type="PROSITE" id="PS51186"/>
    </source>
</evidence>
<dbReference type="SUPFAM" id="SSF55729">
    <property type="entry name" value="Acyl-CoA N-acyltransferases (Nat)"/>
    <property type="match status" value="1"/>
</dbReference>
<dbReference type="RefSeq" id="WP_228054436.1">
    <property type="nucleotide sequence ID" value="NZ_BJHV01000003.1"/>
</dbReference>
<dbReference type="PANTHER" id="PTHR43877:SF2">
    <property type="entry name" value="AMINOALKYLPHOSPHONATE N-ACETYLTRANSFERASE-RELATED"/>
    <property type="match status" value="1"/>
</dbReference>
<dbReference type="InterPro" id="IPR000182">
    <property type="entry name" value="GNAT_dom"/>
</dbReference>
<keyword evidence="2" id="KW-0012">Acyltransferase</keyword>
<evidence type="ECO:0000256" key="1">
    <source>
        <dbReference type="ARBA" id="ARBA00022679"/>
    </source>
</evidence>
<dbReference type="PROSITE" id="PS51186">
    <property type="entry name" value="GNAT"/>
    <property type="match status" value="1"/>
</dbReference>
<proteinExistence type="predicted"/>
<dbReference type="Pfam" id="PF00583">
    <property type="entry name" value="Acetyltransf_1"/>
    <property type="match status" value="1"/>
</dbReference>
<dbReference type="AlphaFoldDB" id="A0A4D4KK14"/>
<feature type="domain" description="N-acetyltransferase" evidence="3">
    <location>
        <begin position="1"/>
        <end position="166"/>
    </location>
</feature>
<comment type="caution">
    <text evidence="4">The sequence shown here is derived from an EMBL/GenBank/DDBJ whole genome shotgun (WGS) entry which is preliminary data.</text>
</comment>
<dbReference type="EMBL" id="BJHV01000003">
    <property type="protein sequence ID" value="GDY49295.1"/>
    <property type="molecule type" value="Genomic_DNA"/>
</dbReference>
<dbReference type="PANTHER" id="PTHR43877">
    <property type="entry name" value="AMINOALKYLPHOSPHONATE N-ACETYLTRANSFERASE-RELATED-RELATED"/>
    <property type="match status" value="1"/>
</dbReference>
<dbReference type="InterPro" id="IPR016181">
    <property type="entry name" value="Acyl_CoA_acyltransferase"/>
</dbReference>
<keyword evidence="1" id="KW-0808">Transferase</keyword>
<dbReference type="InterPro" id="IPR050832">
    <property type="entry name" value="Bact_Acetyltransf"/>
</dbReference>
<evidence type="ECO:0000256" key="2">
    <source>
        <dbReference type="ARBA" id="ARBA00023315"/>
    </source>
</evidence>
<name>A0A4D4KK14_9ACTN</name>
<sequence length="193" mass="21333">MLIRPATVDDTPELMALRVEAEQWLTAAGIDQWTDPTTRPLALAKWRQDIQAGRTWVVVNRSAEVLATVTLGEADTDFWRPEDDPGAALYIYKLITSRAAAGDRLGGRILDWASARAADQGRKWLRLDVWRTNLSLQSYYEAQGFTHLRTEAPEHRKSGWLGQRAAGSICHPQLELPEAAGRDASAHASAASS</sequence>